<evidence type="ECO:0000256" key="1">
    <source>
        <dbReference type="SAM" id="MobiDB-lite"/>
    </source>
</evidence>
<dbReference type="RefSeq" id="WP_149435770.1">
    <property type="nucleotide sequence ID" value="NZ_VTPX01000006.1"/>
</dbReference>
<gene>
    <name evidence="3" type="ORF">F0A16_12730</name>
</gene>
<evidence type="ECO:0000313" key="3">
    <source>
        <dbReference type="EMBL" id="KAA0017922.1"/>
    </source>
</evidence>
<sequence>MTHFWHRCYRPLTALALFAMLMAFTGPLISQMQRLMEMPAHGGMMVAPSHHAATGDDNRMPSSARTMTADDHWHLAACGYCELFLHAPGIEPPRAIPPVSPPPAAIHPPKVVAPPSPTPVYPRYASRAPPLA</sequence>
<dbReference type="Pfam" id="PF11162">
    <property type="entry name" value="DUF2946"/>
    <property type="match status" value="1"/>
</dbReference>
<keyword evidence="4" id="KW-1185">Reference proteome</keyword>
<accession>A0A640WDQ2</accession>
<reference evidence="3 4" key="1">
    <citation type="submission" date="2019-08" db="EMBL/GenBank/DDBJ databases">
        <title>Bioinformatics analysis of the strain L3 and L5.</title>
        <authorList>
            <person name="Li X."/>
        </authorList>
    </citation>
    <scope>NUCLEOTIDE SEQUENCE [LARGE SCALE GENOMIC DNA]</scope>
    <source>
        <strain evidence="3 4">L3</strain>
    </source>
</reference>
<keyword evidence="2" id="KW-0472">Membrane</keyword>
<dbReference type="AlphaFoldDB" id="A0A640WDQ2"/>
<keyword evidence="2" id="KW-1133">Transmembrane helix</keyword>
<protein>
    <submittedName>
        <fullName evidence="3">DUF2946 domain-containing protein</fullName>
    </submittedName>
</protein>
<keyword evidence="2" id="KW-0812">Transmembrane</keyword>
<proteinExistence type="predicted"/>
<feature type="region of interest" description="Disordered" evidence="1">
    <location>
        <begin position="110"/>
        <end position="132"/>
    </location>
</feature>
<evidence type="ECO:0000313" key="4">
    <source>
        <dbReference type="Proteomes" id="UP000466024"/>
    </source>
</evidence>
<dbReference type="Proteomes" id="UP000466024">
    <property type="component" value="Unassembled WGS sequence"/>
</dbReference>
<dbReference type="InterPro" id="IPR021333">
    <property type="entry name" value="DUF2946"/>
</dbReference>
<organism evidence="3 4">
    <name type="scientific">Salinicola corii</name>
    <dbReference type="NCBI Taxonomy" id="2606937"/>
    <lineage>
        <taxon>Bacteria</taxon>
        <taxon>Pseudomonadati</taxon>
        <taxon>Pseudomonadota</taxon>
        <taxon>Gammaproteobacteria</taxon>
        <taxon>Oceanospirillales</taxon>
        <taxon>Halomonadaceae</taxon>
        <taxon>Salinicola</taxon>
    </lineage>
</organism>
<evidence type="ECO:0000256" key="2">
    <source>
        <dbReference type="SAM" id="Phobius"/>
    </source>
</evidence>
<comment type="caution">
    <text evidence="3">The sequence shown here is derived from an EMBL/GenBank/DDBJ whole genome shotgun (WGS) entry which is preliminary data.</text>
</comment>
<feature type="compositionally biased region" description="Pro residues" evidence="1">
    <location>
        <begin position="110"/>
        <end position="120"/>
    </location>
</feature>
<dbReference type="EMBL" id="VTPX01000006">
    <property type="protein sequence ID" value="KAA0017922.1"/>
    <property type="molecule type" value="Genomic_DNA"/>
</dbReference>
<feature type="transmembrane region" description="Helical" evidence="2">
    <location>
        <begin position="12"/>
        <end position="29"/>
    </location>
</feature>
<name>A0A640WDQ2_9GAMM</name>